<keyword evidence="2" id="KW-0472">Membrane</keyword>
<organism evidence="4 5">
    <name type="scientific">Letharia lupina</name>
    <dbReference type="NCBI Taxonomy" id="560253"/>
    <lineage>
        <taxon>Eukaryota</taxon>
        <taxon>Fungi</taxon>
        <taxon>Dikarya</taxon>
        <taxon>Ascomycota</taxon>
        <taxon>Pezizomycotina</taxon>
        <taxon>Lecanoromycetes</taxon>
        <taxon>OSLEUM clade</taxon>
        <taxon>Lecanoromycetidae</taxon>
        <taxon>Lecanorales</taxon>
        <taxon>Lecanorineae</taxon>
        <taxon>Parmeliaceae</taxon>
        <taxon>Letharia</taxon>
    </lineage>
</organism>
<reference evidence="4 5" key="1">
    <citation type="journal article" date="2020" name="Genomics">
        <title>Complete, high-quality genomes from long-read metagenomic sequencing of two wolf lichen thalli reveals enigmatic genome architecture.</title>
        <authorList>
            <person name="McKenzie S.K."/>
            <person name="Walston R.F."/>
            <person name="Allen J.L."/>
        </authorList>
    </citation>
    <scope>NUCLEOTIDE SEQUENCE [LARGE SCALE GENOMIC DNA]</scope>
    <source>
        <strain evidence="4">WasteWater1</strain>
    </source>
</reference>
<feature type="domain" description="C2H2-type" evidence="3">
    <location>
        <begin position="323"/>
        <end position="346"/>
    </location>
</feature>
<dbReference type="GeneID" id="59331295"/>
<evidence type="ECO:0000259" key="3">
    <source>
        <dbReference type="PROSITE" id="PS00028"/>
    </source>
</evidence>
<dbReference type="PROSITE" id="PS00028">
    <property type="entry name" value="ZINC_FINGER_C2H2_1"/>
    <property type="match status" value="1"/>
</dbReference>
<comment type="caution">
    <text evidence="4">The sequence shown here is derived from an EMBL/GenBank/DDBJ whole genome shotgun (WGS) entry which is preliminary data.</text>
</comment>
<dbReference type="Gene3D" id="3.60.130.30">
    <property type="match status" value="1"/>
</dbReference>
<dbReference type="EMBL" id="JACCJB010000016">
    <property type="protein sequence ID" value="KAF6220451.1"/>
    <property type="molecule type" value="Genomic_DNA"/>
</dbReference>
<proteinExistence type="predicted"/>
<feature type="transmembrane region" description="Helical" evidence="2">
    <location>
        <begin position="94"/>
        <end position="114"/>
    </location>
</feature>
<dbReference type="RefSeq" id="XP_037149886.1">
    <property type="nucleotide sequence ID" value="XM_037293808.1"/>
</dbReference>
<keyword evidence="5" id="KW-1185">Reference proteome</keyword>
<gene>
    <name evidence="4" type="ORF">HO133_002883</name>
</gene>
<protein>
    <recommendedName>
        <fullName evidence="3">C2H2-type domain-containing protein</fullName>
    </recommendedName>
</protein>
<evidence type="ECO:0000313" key="5">
    <source>
        <dbReference type="Proteomes" id="UP000593566"/>
    </source>
</evidence>
<dbReference type="AlphaFoldDB" id="A0A8H6CC27"/>
<evidence type="ECO:0000256" key="1">
    <source>
        <dbReference type="SAM" id="MobiDB-lite"/>
    </source>
</evidence>
<evidence type="ECO:0000256" key="2">
    <source>
        <dbReference type="SAM" id="Phobius"/>
    </source>
</evidence>
<keyword evidence="2" id="KW-1133">Transmembrane helix</keyword>
<dbReference type="Proteomes" id="UP000593566">
    <property type="component" value="Unassembled WGS sequence"/>
</dbReference>
<feature type="region of interest" description="Disordered" evidence="1">
    <location>
        <begin position="392"/>
        <end position="417"/>
    </location>
</feature>
<evidence type="ECO:0000313" key="4">
    <source>
        <dbReference type="EMBL" id="KAF6220451.1"/>
    </source>
</evidence>
<name>A0A8H6CC27_9LECA</name>
<sequence>MASFTRPTYVDQGVQKFGSGIFCSSYRVLKADMHSDYFFKGTVKKVPSDEAYVAAAHQFAATLLAIDESTLVRTSDGVDLIWFTKRGMFSPYGALWEIFYSLSMAVIMTLLRFFPPPTNLAKDPRHRNHLKKEKSSWNAKKCQYGVYHFAYCNWDPIVSADALPAAPKAMRALFDYISETTWEHRLISGWFKALDPETWEQYHTCYQRLRKEGKLRHLDLGANDWGCFLGHALLINTYVDPHKDPGDVKKGWVFTYPWMDFEGGDAVYVDLALRFRQRAGDFIMSRSCVLTHMTMLITTGQRWGNTWFTKADILETPIADNFCQEPGCSASYTSPNGLQWHRKRYHIKDSPVEKDAGGHVVDDGMLAQQGEDAEFAGLGMDGEMLFREDDEMFPEEGEDEGKMEGEEVDGDAKMLDE</sequence>
<feature type="compositionally biased region" description="Basic and acidic residues" evidence="1">
    <location>
        <begin position="400"/>
        <end position="417"/>
    </location>
</feature>
<keyword evidence="2" id="KW-0812">Transmembrane</keyword>
<dbReference type="InterPro" id="IPR013087">
    <property type="entry name" value="Znf_C2H2_type"/>
</dbReference>
<accession>A0A8H6CC27</accession>